<dbReference type="EMBL" id="CP043538">
    <property type="protein sequence ID" value="QGY04224.1"/>
    <property type="molecule type" value="Genomic_DNA"/>
</dbReference>
<dbReference type="Proteomes" id="UP000012488">
    <property type="component" value="Chromosome"/>
</dbReference>
<dbReference type="KEGG" id="mmes:MMSR116_21705"/>
<feature type="region of interest" description="Disordered" evidence="1">
    <location>
        <begin position="1"/>
        <end position="25"/>
    </location>
</feature>
<name>A0A6B9FT75_9HYPH</name>
<proteinExistence type="predicted"/>
<gene>
    <name evidence="2" type="ORF">MMSR116_21705</name>
</gene>
<dbReference type="AlphaFoldDB" id="A0A6B9FT75"/>
<evidence type="ECO:0000313" key="3">
    <source>
        <dbReference type="Proteomes" id="UP000012488"/>
    </source>
</evidence>
<sequence length="308" mass="35496">MIPITVRRGTGGSYRSNDTRQTRDRHRDAIAEAYSRRPVMFEFLKKRLRAQSSKRVTEVGWTIADTKAAMIWDDPEPFRRDLGRAASAKSVQGCPAAIDFDARHIVIRCPVDLHLRISLEEGRAPVLENVDGARSTIRPKHIGQMVSIVNPAEWRDPKRPILQIITPYLFLSDEVAYINQLPPFLDYQADPLPGTLISGRFPVHIWPRPLMWAFEWHDTSKNLILRRGQPWFYVRFDTLDPSKPTRLVEAEITPQVQRYIDEISGVTNYVNRTYALFERAKRRRPEQLLVPRTDRKASRSAAKCPMAA</sequence>
<protein>
    <submittedName>
        <fullName evidence="2">Uncharacterized protein</fullName>
    </submittedName>
</protein>
<reference evidence="2 3" key="2">
    <citation type="journal article" date="2013" name="Genome Announc.">
        <title>Draft Genome Sequence of Methylobacterium mesophilicum Strain SR1.6/6, Isolated from Citrus sinensis.</title>
        <authorList>
            <person name="Marinho Almeida D."/>
            <person name="Dini-Andreote F."/>
            <person name="Camargo Neves A.A."/>
            <person name="Juca Ramos R.T."/>
            <person name="Andreote F.D."/>
            <person name="Carneiro A.R."/>
            <person name="Oliveira de Souza Lima A."/>
            <person name="Caracciolo Gomes de Sa P.H."/>
            <person name="Ribeiro Barbosa M.S."/>
            <person name="Araujo W.L."/>
            <person name="Silva A."/>
        </authorList>
    </citation>
    <scope>NUCLEOTIDE SEQUENCE [LARGE SCALE GENOMIC DNA]</scope>
    <source>
        <strain evidence="2 3">SR1.6/6</strain>
    </source>
</reference>
<accession>A0A6B9FT75</accession>
<reference evidence="2 3" key="1">
    <citation type="journal article" date="2012" name="Genet. Mol. Biol.">
        <title>Analysis of 16S rRNA and mxaF genes revealing insights into Methylobacterium niche-specific plant association.</title>
        <authorList>
            <person name="Dourado M.N."/>
            <person name="Andreote F.D."/>
            <person name="Dini-Andreote F."/>
            <person name="Conti R."/>
            <person name="Araujo J.M."/>
            <person name="Araujo W.L."/>
        </authorList>
    </citation>
    <scope>NUCLEOTIDE SEQUENCE [LARGE SCALE GENOMIC DNA]</scope>
    <source>
        <strain evidence="2 3">SR1.6/6</strain>
    </source>
</reference>
<evidence type="ECO:0000313" key="2">
    <source>
        <dbReference type="EMBL" id="QGY04224.1"/>
    </source>
</evidence>
<dbReference type="OrthoDB" id="7401736at2"/>
<dbReference type="RefSeq" id="WP_158169092.1">
    <property type="nucleotide sequence ID" value="NZ_CP043538.1"/>
</dbReference>
<organism evidence="2 3">
    <name type="scientific">Methylobacterium mesophilicum SR1.6/6</name>
    <dbReference type="NCBI Taxonomy" id="908290"/>
    <lineage>
        <taxon>Bacteria</taxon>
        <taxon>Pseudomonadati</taxon>
        <taxon>Pseudomonadota</taxon>
        <taxon>Alphaproteobacteria</taxon>
        <taxon>Hyphomicrobiales</taxon>
        <taxon>Methylobacteriaceae</taxon>
        <taxon>Methylobacterium</taxon>
    </lineage>
</organism>
<evidence type="ECO:0000256" key="1">
    <source>
        <dbReference type="SAM" id="MobiDB-lite"/>
    </source>
</evidence>